<dbReference type="RefSeq" id="WP_102754755.1">
    <property type="nucleotide sequence ID" value="NZ_CP025791.1"/>
</dbReference>
<evidence type="ECO:0008006" key="4">
    <source>
        <dbReference type="Google" id="ProtNLM"/>
    </source>
</evidence>
<keyword evidence="3" id="KW-1185">Reference proteome</keyword>
<dbReference type="EMBL" id="CP025791">
    <property type="protein sequence ID" value="AUP78097.1"/>
    <property type="molecule type" value="Genomic_DNA"/>
</dbReference>
<feature type="signal peptide" evidence="1">
    <location>
        <begin position="1"/>
        <end position="22"/>
    </location>
</feature>
<dbReference type="AlphaFoldDB" id="A0A2K9PNC9"/>
<proteinExistence type="predicted"/>
<sequence length="187" mass="21298">MKKFLLFLIFFGLTLIVKSQNASVEKSTYGIQTGSFGVWIHNETKLSNKIALRSELGLDSGILAGSYYDRVGFLMTPVVTLEPRWYYNLNQRASKSKNIAGNSGNFLSLKTSYNPDWFTVFDNTNLKVIDQISIIPTWGMRRQIGKHFMYETGIGIGYRHIFSKNSGYTDNKSEAAVNLHLRIGYRF</sequence>
<dbReference type="KEGG" id="fek:C1H87_04950"/>
<gene>
    <name evidence="2" type="ORF">C1H87_04950</name>
</gene>
<evidence type="ECO:0000256" key="1">
    <source>
        <dbReference type="SAM" id="SignalP"/>
    </source>
</evidence>
<accession>A0A2K9PNC9</accession>
<evidence type="ECO:0000313" key="2">
    <source>
        <dbReference type="EMBL" id="AUP78097.1"/>
    </source>
</evidence>
<evidence type="ECO:0000313" key="3">
    <source>
        <dbReference type="Proteomes" id="UP000235826"/>
    </source>
</evidence>
<name>A0A2K9PNC9_9FLAO</name>
<organism evidence="2 3">
    <name type="scientific">Flavivirga eckloniae</name>
    <dbReference type="NCBI Taxonomy" id="1803846"/>
    <lineage>
        <taxon>Bacteria</taxon>
        <taxon>Pseudomonadati</taxon>
        <taxon>Bacteroidota</taxon>
        <taxon>Flavobacteriia</taxon>
        <taxon>Flavobacteriales</taxon>
        <taxon>Flavobacteriaceae</taxon>
        <taxon>Flavivirga</taxon>
    </lineage>
</organism>
<dbReference type="OrthoDB" id="883248at2"/>
<feature type="chain" id="PRO_5014791631" description="DUF3575 domain-containing protein" evidence="1">
    <location>
        <begin position="23"/>
        <end position="187"/>
    </location>
</feature>
<reference evidence="2 3" key="1">
    <citation type="submission" date="2018-01" db="EMBL/GenBank/DDBJ databases">
        <title>Complete genome sequence of Flavivirga eckloniae ECD14 isolated from seaweed Ecklonia cava.</title>
        <authorList>
            <person name="Lee J.H."/>
            <person name="Baik K.S."/>
            <person name="Seong C.N."/>
        </authorList>
    </citation>
    <scope>NUCLEOTIDE SEQUENCE [LARGE SCALE GENOMIC DNA]</scope>
    <source>
        <strain evidence="2 3">ECD14</strain>
    </source>
</reference>
<dbReference type="Proteomes" id="UP000235826">
    <property type="component" value="Chromosome"/>
</dbReference>
<protein>
    <recommendedName>
        <fullName evidence="4">DUF3575 domain-containing protein</fullName>
    </recommendedName>
</protein>
<keyword evidence="1" id="KW-0732">Signal</keyword>